<comment type="caution">
    <text evidence="10">The sequence shown here is derived from an EMBL/GenBank/DDBJ whole genome shotgun (WGS) entry which is preliminary data.</text>
</comment>
<name>A0A4R7J9P5_9ACTN</name>
<proteinExistence type="inferred from homology"/>
<dbReference type="OrthoDB" id="4016357at2"/>
<evidence type="ECO:0000256" key="1">
    <source>
        <dbReference type="ARBA" id="ARBA00004651"/>
    </source>
</evidence>
<dbReference type="RefSeq" id="WP_133754107.1">
    <property type="nucleotide sequence ID" value="NZ_SOAW01000001.1"/>
</dbReference>
<feature type="region of interest" description="Disordered" evidence="8">
    <location>
        <begin position="1"/>
        <end position="55"/>
    </location>
</feature>
<protein>
    <submittedName>
        <fullName evidence="10">Putative PurR-regulated permease PerM</fullName>
    </submittedName>
</protein>
<evidence type="ECO:0000256" key="5">
    <source>
        <dbReference type="ARBA" id="ARBA00022692"/>
    </source>
</evidence>
<feature type="transmembrane region" description="Helical" evidence="9">
    <location>
        <begin position="259"/>
        <end position="283"/>
    </location>
</feature>
<dbReference type="GO" id="GO:0005886">
    <property type="term" value="C:plasma membrane"/>
    <property type="evidence" value="ECO:0007669"/>
    <property type="project" value="UniProtKB-SubCell"/>
</dbReference>
<dbReference type="InterPro" id="IPR002549">
    <property type="entry name" value="AI-2E-like"/>
</dbReference>
<dbReference type="AlphaFoldDB" id="A0A4R7J9P5"/>
<dbReference type="GO" id="GO:0055085">
    <property type="term" value="P:transmembrane transport"/>
    <property type="evidence" value="ECO:0007669"/>
    <property type="project" value="TreeGrafter"/>
</dbReference>
<evidence type="ECO:0000256" key="6">
    <source>
        <dbReference type="ARBA" id="ARBA00022989"/>
    </source>
</evidence>
<feature type="transmembrane region" description="Helical" evidence="9">
    <location>
        <begin position="123"/>
        <end position="148"/>
    </location>
</feature>
<evidence type="ECO:0000256" key="4">
    <source>
        <dbReference type="ARBA" id="ARBA00022475"/>
    </source>
</evidence>
<dbReference type="Proteomes" id="UP000295371">
    <property type="component" value="Unassembled WGS sequence"/>
</dbReference>
<feature type="transmembrane region" description="Helical" evidence="9">
    <location>
        <begin position="289"/>
        <end position="306"/>
    </location>
</feature>
<feature type="transmembrane region" description="Helical" evidence="9">
    <location>
        <begin position="67"/>
        <end position="87"/>
    </location>
</feature>
<dbReference type="EMBL" id="SOAW01000001">
    <property type="protein sequence ID" value="TDT33626.1"/>
    <property type="molecule type" value="Genomic_DNA"/>
</dbReference>
<dbReference type="Pfam" id="PF01594">
    <property type="entry name" value="AI-2E_transport"/>
    <property type="match status" value="1"/>
</dbReference>
<keyword evidence="11" id="KW-1185">Reference proteome</keyword>
<keyword evidence="5 9" id="KW-0812">Transmembrane</keyword>
<gene>
    <name evidence="10" type="ORF">CLV29_1249</name>
</gene>
<sequence>MSSDPWERSSWPEAAPAGSLADDRPDSPSERAAEDPGPRRGPVERDSAPPIPAASLRRRGLTDRSPFGIGFFGTLGALAALAVGTALLQLQTLVLLIVLSLFIALGANPVVEFWIRRGVRRGLAVLGVVLVGLGLLALGLAAVLPVALAQVNQLGTAVPIALERLAQLPQLAALDADYQLTERLTGFIASGQWADRAFGGILGAGVFVANSVFSLVVTVVLTIYFLISLPTIKRTIYQLAPASRRPRARYLADKTMRQVGGYLSGMAVVSLCSATFAFIFLNIIGMGRYGLALAFVVAIFAFIPLVGSTISLIIVTLICFAVGVVPGVAYLIYGIVYQQLDAYLIQPRIFHRSVNIPGVVVVIAATAGGLLNGVLGAILAIPMAAVIMVLYRDVLIPRLDRS</sequence>
<keyword evidence="6 9" id="KW-1133">Transmembrane helix</keyword>
<evidence type="ECO:0000256" key="2">
    <source>
        <dbReference type="ARBA" id="ARBA00009773"/>
    </source>
</evidence>
<comment type="similarity">
    <text evidence="2">Belongs to the autoinducer-2 exporter (AI-2E) (TC 2.A.86) family.</text>
</comment>
<accession>A0A4R7J9P5</accession>
<comment type="subcellular location">
    <subcellularLocation>
        <location evidence="1">Cell membrane</location>
        <topology evidence="1">Multi-pass membrane protein</topology>
    </subcellularLocation>
</comment>
<feature type="transmembrane region" description="Helical" evidence="9">
    <location>
        <begin position="93"/>
        <end position="111"/>
    </location>
</feature>
<evidence type="ECO:0000313" key="10">
    <source>
        <dbReference type="EMBL" id="TDT33626.1"/>
    </source>
</evidence>
<dbReference type="PANTHER" id="PTHR21716">
    <property type="entry name" value="TRANSMEMBRANE PROTEIN"/>
    <property type="match status" value="1"/>
</dbReference>
<feature type="transmembrane region" description="Helical" evidence="9">
    <location>
        <begin position="313"/>
        <end position="338"/>
    </location>
</feature>
<feature type="compositionally biased region" description="Basic and acidic residues" evidence="8">
    <location>
        <begin position="21"/>
        <end position="47"/>
    </location>
</feature>
<evidence type="ECO:0000313" key="11">
    <source>
        <dbReference type="Proteomes" id="UP000295371"/>
    </source>
</evidence>
<evidence type="ECO:0000256" key="3">
    <source>
        <dbReference type="ARBA" id="ARBA00022448"/>
    </source>
</evidence>
<keyword evidence="4" id="KW-1003">Cell membrane</keyword>
<feature type="transmembrane region" description="Helical" evidence="9">
    <location>
        <begin position="201"/>
        <end position="227"/>
    </location>
</feature>
<organism evidence="10 11">
    <name type="scientific">Naumannella halotolerans</name>
    <dbReference type="NCBI Taxonomy" id="993414"/>
    <lineage>
        <taxon>Bacteria</taxon>
        <taxon>Bacillati</taxon>
        <taxon>Actinomycetota</taxon>
        <taxon>Actinomycetes</taxon>
        <taxon>Propionibacteriales</taxon>
        <taxon>Propionibacteriaceae</taxon>
        <taxon>Naumannella</taxon>
    </lineage>
</organism>
<keyword evidence="3" id="KW-0813">Transport</keyword>
<evidence type="ECO:0000256" key="9">
    <source>
        <dbReference type="SAM" id="Phobius"/>
    </source>
</evidence>
<evidence type="ECO:0000256" key="8">
    <source>
        <dbReference type="SAM" id="MobiDB-lite"/>
    </source>
</evidence>
<evidence type="ECO:0000256" key="7">
    <source>
        <dbReference type="ARBA" id="ARBA00023136"/>
    </source>
</evidence>
<reference evidence="10 11" key="1">
    <citation type="submission" date="2019-03" db="EMBL/GenBank/DDBJ databases">
        <title>Genomic Encyclopedia of Archaeal and Bacterial Type Strains, Phase II (KMG-II): from individual species to whole genera.</title>
        <authorList>
            <person name="Goeker M."/>
        </authorList>
    </citation>
    <scope>NUCLEOTIDE SEQUENCE [LARGE SCALE GENOMIC DNA]</scope>
    <source>
        <strain evidence="10 11">DSM 24323</strain>
    </source>
</reference>
<dbReference type="PANTHER" id="PTHR21716:SF53">
    <property type="entry name" value="PERMEASE PERM-RELATED"/>
    <property type="match status" value="1"/>
</dbReference>
<feature type="transmembrane region" description="Helical" evidence="9">
    <location>
        <begin position="358"/>
        <end position="391"/>
    </location>
</feature>
<keyword evidence="7 9" id="KW-0472">Membrane</keyword>